<protein>
    <submittedName>
        <fullName evidence="3">Nucleolar protein 56 like protein</fullName>
    </submittedName>
</protein>
<feature type="domain" description="Nop" evidence="2">
    <location>
        <begin position="4"/>
        <end position="119"/>
    </location>
</feature>
<evidence type="ECO:0000313" key="3">
    <source>
        <dbReference type="EMBL" id="KAF8768015.1"/>
    </source>
</evidence>
<dbReference type="SUPFAM" id="SSF89124">
    <property type="entry name" value="Nop domain"/>
    <property type="match status" value="1"/>
</dbReference>
<dbReference type="PANTHER" id="PTHR10894:SF0">
    <property type="entry name" value="NUCLEOLAR PROTEIN 56"/>
    <property type="match status" value="1"/>
</dbReference>
<gene>
    <name evidence="3" type="ORF">HNY73_020879</name>
</gene>
<proteinExistence type="predicted"/>
<dbReference type="Pfam" id="PF01798">
    <property type="entry name" value="Nop"/>
    <property type="match status" value="1"/>
</dbReference>
<accession>A0A8T0ECZ5</accession>
<dbReference type="InterPro" id="IPR045056">
    <property type="entry name" value="Nop56/Nop58"/>
</dbReference>
<keyword evidence="4" id="KW-1185">Reference proteome</keyword>
<dbReference type="PROSITE" id="PS51358">
    <property type="entry name" value="NOP"/>
    <property type="match status" value="1"/>
</dbReference>
<evidence type="ECO:0000313" key="4">
    <source>
        <dbReference type="Proteomes" id="UP000807504"/>
    </source>
</evidence>
<sequence length="177" mass="19573">MRQIAPNLSALIGEKVGAQLISQAGSLTNLAKFPASTVQILGAQKSLFRTLKIKGQKETFGSLKKSTLVGKYLKGRTSRYLANKCSLASRIDCFSVIPTDVYGQKLKRKVDNQVNLYKIKNLGIAPDLIVNEERKAALAAKKALRRKLKKERRQTEEEKKIKNIGCSLGGNLKSKEN</sequence>
<organism evidence="3 4">
    <name type="scientific">Argiope bruennichi</name>
    <name type="common">Wasp spider</name>
    <name type="synonym">Aranea bruennichi</name>
    <dbReference type="NCBI Taxonomy" id="94029"/>
    <lineage>
        <taxon>Eukaryota</taxon>
        <taxon>Metazoa</taxon>
        <taxon>Ecdysozoa</taxon>
        <taxon>Arthropoda</taxon>
        <taxon>Chelicerata</taxon>
        <taxon>Arachnida</taxon>
        <taxon>Araneae</taxon>
        <taxon>Araneomorphae</taxon>
        <taxon>Entelegynae</taxon>
        <taxon>Araneoidea</taxon>
        <taxon>Araneidae</taxon>
        <taxon>Argiope</taxon>
    </lineage>
</organism>
<dbReference type="GO" id="GO:0032040">
    <property type="term" value="C:small-subunit processome"/>
    <property type="evidence" value="ECO:0007669"/>
    <property type="project" value="InterPro"/>
</dbReference>
<dbReference type="Gene3D" id="1.10.246.90">
    <property type="entry name" value="Nop domain"/>
    <property type="match status" value="1"/>
</dbReference>
<dbReference type="GO" id="GO:0030515">
    <property type="term" value="F:snoRNA binding"/>
    <property type="evidence" value="ECO:0007669"/>
    <property type="project" value="InterPro"/>
</dbReference>
<dbReference type="GO" id="GO:0031428">
    <property type="term" value="C:box C/D methylation guide snoRNP complex"/>
    <property type="evidence" value="ECO:0007669"/>
    <property type="project" value="InterPro"/>
</dbReference>
<name>A0A8T0ECZ5_ARGBR</name>
<evidence type="ECO:0000256" key="1">
    <source>
        <dbReference type="SAM" id="Coils"/>
    </source>
</evidence>
<dbReference type="InterPro" id="IPR042239">
    <property type="entry name" value="Nop_C"/>
</dbReference>
<reference evidence="3" key="2">
    <citation type="submission" date="2020-06" db="EMBL/GenBank/DDBJ databases">
        <authorList>
            <person name="Sheffer M."/>
        </authorList>
    </citation>
    <scope>NUCLEOTIDE SEQUENCE</scope>
</reference>
<evidence type="ECO:0000259" key="2">
    <source>
        <dbReference type="PROSITE" id="PS51358"/>
    </source>
</evidence>
<dbReference type="InterPro" id="IPR036070">
    <property type="entry name" value="Nop_dom_sf"/>
</dbReference>
<dbReference type="AlphaFoldDB" id="A0A8T0ECZ5"/>
<feature type="coiled-coil region" evidence="1">
    <location>
        <begin position="134"/>
        <end position="161"/>
    </location>
</feature>
<dbReference type="PANTHER" id="PTHR10894">
    <property type="entry name" value="NUCLEOLAR PROTEIN 5 NUCLEOLAR PROTEIN NOP5 NOP58"/>
    <property type="match status" value="1"/>
</dbReference>
<dbReference type="Proteomes" id="UP000807504">
    <property type="component" value="Unassembled WGS sequence"/>
</dbReference>
<comment type="caution">
    <text evidence="3">The sequence shown here is derived from an EMBL/GenBank/DDBJ whole genome shotgun (WGS) entry which is preliminary data.</text>
</comment>
<dbReference type="EMBL" id="JABXBU010002230">
    <property type="protein sequence ID" value="KAF8768015.1"/>
    <property type="molecule type" value="Genomic_DNA"/>
</dbReference>
<keyword evidence="1" id="KW-0175">Coiled coil</keyword>
<dbReference type="InterPro" id="IPR002687">
    <property type="entry name" value="Nop_dom"/>
</dbReference>
<reference evidence="3" key="1">
    <citation type="journal article" date="2020" name="bioRxiv">
        <title>Chromosome-level reference genome of the European wasp spider Argiope bruennichi: a resource for studies on range expansion and evolutionary adaptation.</title>
        <authorList>
            <person name="Sheffer M.M."/>
            <person name="Hoppe A."/>
            <person name="Krehenwinkel H."/>
            <person name="Uhl G."/>
            <person name="Kuss A.W."/>
            <person name="Jensen L."/>
            <person name="Jensen C."/>
            <person name="Gillespie R.G."/>
            <person name="Hoff K.J."/>
            <person name="Prost S."/>
        </authorList>
    </citation>
    <scope>NUCLEOTIDE SEQUENCE</scope>
</reference>